<name>A0A1E3VL43_9HYPH</name>
<dbReference type="PANTHER" id="PTHR43701">
    <property type="entry name" value="MEMBRANE TRANSPORTER PROTEIN MJ0441-RELATED"/>
    <property type="match status" value="1"/>
</dbReference>
<evidence type="ECO:0000256" key="4">
    <source>
        <dbReference type="ARBA" id="ARBA00023136"/>
    </source>
</evidence>
<evidence type="ECO:0000256" key="1">
    <source>
        <dbReference type="ARBA" id="ARBA00004141"/>
    </source>
</evidence>
<evidence type="ECO:0000256" key="5">
    <source>
        <dbReference type="RuleBase" id="RU363041"/>
    </source>
</evidence>
<organism evidence="6 7">
    <name type="scientific">Methyloceanibacter superfactus</name>
    <dbReference type="NCBI Taxonomy" id="1774969"/>
    <lineage>
        <taxon>Bacteria</taxon>
        <taxon>Pseudomonadati</taxon>
        <taxon>Pseudomonadota</taxon>
        <taxon>Alphaproteobacteria</taxon>
        <taxon>Hyphomicrobiales</taxon>
        <taxon>Hyphomicrobiaceae</taxon>
        <taxon>Methyloceanibacter</taxon>
    </lineage>
</organism>
<dbReference type="Proteomes" id="UP000094472">
    <property type="component" value="Unassembled WGS sequence"/>
</dbReference>
<dbReference type="STRING" id="1774969.AUC69_03680"/>
<dbReference type="EMBL" id="LPWF01000036">
    <property type="protein sequence ID" value="ODR94255.1"/>
    <property type="molecule type" value="Genomic_DNA"/>
</dbReference>
<keyword evidence="7" id="KW-1185">Reference proteome</keyword>
<feature type="transmembrane region" description="Helical" evidence="5">
    <location>
        <begin position="213"/>
        <end position="231"/>
    </location>
</feature>
<evidence type="ECO:0000313" key="7">
    <source>
        <dbReference type="Proteomes" id="UP000094472"/>
    </source>
</evidence>
<dbReference type="GO" id="GO:0005886">
    <property type="term" value="C:plasma membrane"/>
    <property type="evidence" value="ECO:0007669"/>
    <property type="project" value="UniProtKB-SubCell"/>
</dbReference>
<feature type="transmembrane region" description="Helical" evidence="5">
    <location>
        <begin position="144"/>
        <end position="171"/>
    </location>
</feature>
<feature type="transmembrane region" description="Helical" evidence="5">
    <location>
        <begin position="243"/>
        <end position="265"/>
    </location>
</feature>
<feature type="transmembrane region" description="Helical" evidence="5">
    <location>
        <begin position="105"/>
        <end position="123"/>
    </location>
</feature>
<comment type="similarity">
    <text evidence="5">Belongs to the 4-toluene sulfonate uptake permease (TSUP) (TC 2.A.102) family.</text>
</comment>
<feature type="transmembrane region" description="Helical" evidence="5">
    <location>
        <begin position="80"/>
        <end position="99"/>
    </location>
</feature>
<evidence type="ECO:0000256" key="2">
    <source>
        <dbReference type="ARBA" id="ARBA00022692"/>
    </source>
</evidence>
<dbReference type="InterPro" id="IPR051598">
    <property type="entry name" value="TSUP/Inactive_protease-like"/>
</dbReference>
<proteinExistence type="inferred from homology"/>
<accession>A0A1E3VL43</accession>
<comment type="caution">
    <text evidence="6">The sequence shown here is derived from an EMBL/GenBank/DDBJ whole genome shotgun (WGS) entry which is preliminary data.</text>
</comment>
<dbReference type="AlphaFoldDB" id="A0A1E3VL43"/>
<comment type="subcellular location">
    <subcellularLocation>
        <location evidence="5">Cell membrane</location>
        <topology evidence="5">Multi-pass membrane protein</topology>
    </subcellularLocation>
    <subcellularLocation>
        <location evidence="1">Membrane</location>
        <topology evidence="1">Multi-pass membrane protein</topology>
    </subcellularLocation>
</comment>
<feature type="transmembrane region" description="Helical" evidence="5">
    <location>
        <begin position="183"/>
        <end position="206"/>
    </location>
</feature>
<keyword evidence="2 5" id="KW-0812">Transmembrane</keyword>
<protein>
    <recommendedName>
        <fullName evidence="5">Probable membrane transporter protein</fullName>
    </recommendedName>
</protein>
<evidence type="ECO:0000256" key="3">
    <source>
        <dbReference type="ARBA" id="ARBA00022989"/>
    </source>
</evidence>
<keyword evidence="4 5" id="KW-0472">Membrane</keyword>
<dbReference type="Pfam" id="PF01925">
    <property type="entry name" value="TauE"/>
    <property type="match status" value="1"/>
</dbReference>
<feature type="transmembrane region" description="Helical" evidence="5">
    <location>
        <begin position="49"/>
        <end position="68"/>
    </location>
</feature>
<gene>
    <name evidence="6" type="ORF">AUC69_03680</name>
</gene>
<sequence>MPMVLGLLPIALLLGSGALVGLTLGLIGGGGSVLAVPLLVYLVGVPSAHVAIGSSAVAVAANAAWGLAAHARLGTVKWPCALVFTTAGVAGAFIGASSASQFGGPLLLALFGLVMISIGIYMISVRPESIGQDVRLTPETARHLLPRLLLFGVGPVGLLSGFFGIGGGFLIVPGLVLATGMGLQNAIGTSLFAVTAFGLATATSYAFSGLVDWRIAALVILGGVAGTLIGTNTNAHLAGHKRALAGIFAGVVIATGLYIVGSGLLKVLAVS</sequence>
<reference evidence="6 7" key="1">
    <citation type="journal article" date="2016" name="Environ. Microbiol.">
        <title>New Methyloceanibacter diversity from North Sea sediments includes methanotroph containing solely the soluble methane monooxygenase.</title>
        <authorList>
            <person name="Vekeman B."/>
            <person name="Kerckhof F.M."/>
            <person name="Cremers G."/>
            <person name="de Vos P."/>
            <person name="Vandamme P."/>
            <person name="Boon N."/>
            <person name="Op den Camp H.J."/>
            <person name="Heylen K."/>
        </authorList>
    </citation>
    <scope>NUCLEOTIDE SEQUENCE [LARGE SCALE GENOMIC DNA]</scope>
    <source>
        <strain evidence="6 7">R-67175</strain>
    </source>
</reference>
<dbReference type="OrthoDB" id="9151526at2"/>
<keyword evidence="5" id="KW-1003">Cell membrane</keyword>
<keyword evidence="3 5" id="KW-1133">Transmembrane helix</keyword>
<evidence type="ECO:0000313" key="6">
    <source>
        <dbReference type="EMBL" id="ODR94255.1"/>
    </source>
</evidence>
<dbReference type="PANTHER" id="PTHR43701:SF2">
    <property type="entry name" value="MEMBRANE TRANSPORTER PROTEIN YJNA-RELATED"/>
    <property type="match status" value="1"/>
</dbReference>
<dbReference type="InterPro" id="IPR002781">
    <property type="entry name" value="TM_pro_TauE-like"/>
</dbReference>